<sequence length="239" mass="28376">MSNIIEQVRQELINNSDETTKESGKRFFKEEVRFYGVKTMTVSKISKEAFKSIKKLSKKEIFGLCEQLWISGMMEEAFIACNWAYAIKKQYTEDDFPLFEKWVNEYVTNWATCDTFCNHTVGTFLEMYPLYIEKLKDWTRSPNRWLRRASAVSLIIPAKKDLFKDDIFEIADSLLLDKDDLVQKGYGWMLKSLCTKYEDEVYQYVLSKRDTMPRTALRYAIEKMPKPMKQEAMKREKKK</sequence>
<name>A0A383TGK8_9LACT</name>
<gene>
    <name evidence="1" type="ORF">TART1_1831</name>
</gene>
<dbReference type="SUPFAM" id="SSF48371">
    <property type="entry name" value="ARM repeat"/>
    <property type="match status" value="1"/>
</dbReference>
<proteinExistence type="predicted"/>
<dbReference type="Gene3D" id="1.25.10.90">
    <property type="match status" value="1"/>
</dbReference>
<dbReference type="PANTHER" id="PTHR34070:SF1">
    <property type="entry name" value="DNA ALKYLATION REPAIR PROTEIN"/>
    <property type="match status" value="1"/>
</dbReference>
<dbReference type="OrthoDB" id="9775346at2"/>
<dbReference type="PANTHER" id="PTHR34070">
    <property type="entry name" value="ARMADILLO-TYPE FOLD"/>
    <property type="match status" value="1"/>
</dbReference>
<dbReference type="InterPro" id="IPR016024">
    <property type="entry name" value="ARM-type_fold"/>
</dbReference>
<dbReference type="Pfam" id="PF08713">
    <property type="entry name" value="DNA_alkylation"/>
    <property type="match status" value="1"/>
</dbReference>
<dbReference type="AlphaFoldDB" id="A0A383TGK8"/>
<dbReference type="CDD" id="cd06561">
    <property type="entry name" value="AlkD_like"/>
    <property type="match status" value="1"/>
</dbReference>
<dbReference type="Proteomes" id="UP000262072">
    <property type="component" value="Unassembled WGS sequence"/>
</dbReference>
<reference evidence="2" key="1">
    <citation type="submission" date="2018-05" db="EMBL/GenBank/DDBJ databases">
        <authorList>
            <person name="Strepis N."/>
        </authorList>
    </citation>
    <scope>NUCLEOTIDE SEQUENCE [LARGE SCALE GENOMIC DNA]</scope>
</reference>
<evidence type="ECO:0000313" key="2">
    <source>
        <dbReference type="Proteomes" id="UP000262072"/>
    </source>
</evidence>
<evidence type="ECO:0000313" key="1">
    <source>
        <dbReference type="EMBL" id="SYZ79007.1"/>
    </source>
</evidence>
<dbReference type="InterPro" id="IPR014825">
    <property type="entry name" value="DNA_alkylation"/>
</dbReference>
<protein>
    <submittedName>
        <fullName evidence="1">Armadillo-type fold</fullName>
    </submittedName>
</protein>
<dbReference type="RefSeq" id="WP_119093355.1">
    <property type="nucleotide sequence ID" value="NZ_OY762653.1"/>
</dbReference>
<dbReference type="EMBL" id="UNRR01000025">
    <property type="protein sequence ID" value="SYZ79007.1"/>
    <property type="molecule type" value="Genomic_DNA"/>
</dbReference>
<accession>A0A383TGK8</accession>
<organism evidence="1 2">
    <name type="scientific">Trichococcus shcherbakoviae</name>
    <dbReference type="NCBI Taxonomy" id="2094020"/>
    <lineage>
        <taxon>Bacteria</taxon>
        <taxon>Bacillati</taxon>
        <taxon>Bacillota</taxon>
        <taxon>Bacilli</taxon>
        <taxon>Lactobacillales</taxon>
        <taxon>Carnobacteriaceae</taxon>
        <taxon>Trichococcus</taxon>
    </lineage>
</organism>